<accession>A0A2U1AJI7</accession>
<name>A0A2U1AJI7_9BACT</name>
<evidence type="ECO:0000313" key="3">
    <source>
        <dbReference type="Proteomes" id="UP000245466"/>
    </source>
</evidence>
<comment type="caution">
    <text evidence="2">The sequence shown here is derived from an EMBL/GenBank/DDBJ whole genome shotgun (WGS) entry which is preliminary data.</text>
</comment>
<keyword evidence="3" id="KW-1185">Reference proteome</keyword>
<feature type="transmembrane region" description="Helical" evidence="1">
    <location>
        <begin position="64"/>
        <end position="82"/>
    </location>
</feature>
<evidence type="ECO:0000256" key="1">
    <source>
        <dbReference type="SAM" id="Phobius"/>
    </source>
</evidence>
<protein>
    <submittedName>
        <fullName evidence="2">Uncharacterized protein</fullName>
    </submittedName>
</protein>
<dbReference type="EMBL" id="QEKI01000025">
    <property type="protein sequence ID" value="PVY36594.1"/>
    <property type="molecule type" value="Genomic_DNA"/>
</dbReference>
<feature type="transmembrane region" description="Helical" evidence="1">
    <location>
        <begin position="38"/>
        <end position="57"/>
    </location>
</feature>
<evidence type="ECO:0000313" key="2">
    <source>
        <dbReference type="EMBL" id="PVY36594.1"/>
    </source>
</evidence>
<organism evidence="2 3">
    <name type="scientific">Pontibacter virosus</name>
    <dbReference type="NCBI Taxonomy" id="1765052"/>
    <lineage>
        <taxon>Bacteria</taxon>
        <taxon>Pseudomonadati</taxon>
        <taxon>Bacteroidota</taxon>
        <taxon>Cytophagia</taxon>
        <taxon>Cytophagales</taxon>
        <taxon>Hymenobacteraceae</taxon>
        <taxon>Pontibacter</taxon>
    </lineage>
</organism>
<keyword evidence="1" id="KW-0812">Transmembrane</keyword>
<gene>
    <name evidence="2" type="ORF">C8E01_12522</name>
</gene>
<keyword evidence="1" id="KW-0472">Membrane</keyword>
<reference evidence="2 3" key="1">
    <citation type="submission" date="2018-04" db="EMBL/GenBank/DDBJ databases">
        <title>Genomic Encyclopedia of Type Strains, Phase IV (KMG-IV): sequencing the most valuable type-strain genomes for metagenomic binning, comparative biology and taxonomic classification.</title>
        <authorList>
            <person name="Goeker M."/>
        </authorList>
    </citation>
    <scope>NUCLEOTIDE SEQUENCE [LARGE SCALE GENOMIC DNA]</scope>
    <source>
        <strain evidence="2 3">DSM 100231</strain>
    </source>
</reference>
<keyword evidence="1" id="KW-1133">Transmembrane helix</keyword>
<dbReference type="Proteomes" id="UP000245466">
    <property type="component" value="Unassembled WGS sequence"/>
</dbReference>
<dbReference type="AlphaFoldDB" id="A0A2U1AJI7"/>
<sequence>MKIKPSTKNISIALTIAILLAYKLLMASQDFPSSFMNGLQRTLIFIGSIILILNLTYRLKYKSALVLGYIALTIALSYLELWKTATRNYLEEKDKFFSAIVTTIHNDTGNLSLGLYQDSIAYRRGTSRQVIPLNSDIFQRSLISLSKNTGVREIEKDKFIRGCFDLNE</sequence>
<proteinExistence type="predicted"/>
<dbReference type="OrthoDB" id="174221at768503"/>